<dbReference type="AlphaFoldDB" id="A0AAX6E9L1"/>
<keyword evidence="8" id="KW-1185">Reference proteome</keyword>
<feature type="domain" description="DRBM" evidence="6">
    <location>
        <begin position="17"/>
        <end position="86"/>
    </location>
</feature>
<evidence type="ECO:0000256" key="5">
    <source>
        <dbReference type="SAM" id="MobiDB-lite"/>
    </source>
</evidence>
<dbReference type="GO" id="GO:0003723">
    <property type="term" value="F:RNA binding"/>
    <property type="evidence" value="ECO:0007669"/>
    <property type="project" value="UniProtKB-UniRule"/>
</dbReference>
<dbReference type="SMART" id="SM00358">
    <property type="entry name" value="DSRM"/>
    <property type="match status" value="2"/>
</dbReference>
<evidence type="ECO:0000313" key="7">
    <source>
        <dbReference type="EMBL" id="KAJ6800718.1"/>
    </source>
</evidence>
<dbReference type="PROSITE" id="PS50137">
    <property type="entry name" value="DS_RBD"/>
    <property type="match status" value="1"/>
</dbReference>
<dbReference type="PANTHER" id="PTHR46031:SF37">
    <property type="entry name" value="DRBM DOMAIN-CONTAINING PROTEIN"/>
    <property type="match status" value="1"/>
</dbReference>
<evidence type="ECO:0000259" key="6">
    <source>
        <dbReference type="PROSITE" id="PS50137"/>
    </source>
</evidence>
<evidence type="ECO:0000256" key="1">
    <source>
        <dbReference type="ARBA" id="ARBA00022737"/>
    </source>
</evidence>
<gene>
    <name evidence="7" type="ORF">M6B38_201645</name>
</gene>
<comment type="function">
    <text evidence="3">Binds double-stranded RNA.</text>
</comment>
<evidence type="ECO:0000256" key="2">
    <source>
        <dbReference type="ARBA" id="ARBA00022884"/>
    </source>
</evidence>
<keyword evidence="2 4" id="KW-0694">RNA-binding</keyword>
<reference evidence="7" key="2">
    <citation type="submission" date="2023-04" db="EMBL/GenBank/DDBJ databases">
        <authorList>
            <person name="Bruccoleri R.E."/>
            <person name="Oakeley E.J."/>
            <person name="Faust A.-M."/>
            <person name="Dessus-Babus S."/>
            <person name="Altorfer M."/>
            <person name="Burckhardt D."/>
            <person name="Oertli M."/>
            <person name="Naumann U."/>
            <person name="Petersen F."/>
            <person name="Wong J."/>
        </authorList>
    </citation>
    <scope>NUCLEOTIDE SEQUENCE</scope>
    <source>
        <strain evidence="7">GSM-AAB239-AS_SAM_17_03QT</strain>
        <tissue evidence="7">Leaf</tissue>
    </source>
</reference>
<dbReference type="PANTHER" id="PTHR46031">
    <property type="match status" value="1"/>
</dbReference>
<dbReference type="SUPFAM" id="SSF54768">
    <property type="entry name" value="dsRNA-binding domain-like"/>
    <property type="match status" value="2"/>
</dbReference>
<evidence type="ECO:0000256" key="4">
    <source>
        <dbReference type="PROSITE-ProRule" id="PRU00266"/>
    </source>
</evidence>
<feature type="region of interest" description="Disordered" evidence="5">
    <location>
        <begin position="329"/>
        <end position="379"/>
    </location>
</feature>
<evidence type="ECO:0000313" key="8">
    <source>
        <dbReference type="Proteomes" id="UP001140949"/>
    </source>
</evidence>
<feature type="compositionally biased region" description="Basic and acidic residues" evidence="5">
    <location>
        <begin position="352"/>
        <end position="361"/>
    </location>
</feature>
<keyword evidence="1" id="KW-0677">Repeat</keyword>
<dbReference type="InterPro" id="IPR014720">
    <property type="entry name" value="dsRBD_dom"/>
</dbReference>
<proteinExistence type="predicted"/>
<name>A0AAX6E9L1_IRIPA</name>
<dbReference type="Pfam" id="PF00035">
    <property type="entry name" value="dsrm"/>
    <property type="match status" value="2"/>
</dbReference>
<accession>A0AAX6E9L1</accession>
<protein>
    <submittedName>
        <fullName evidence="7">Double-stranded RNA-binding protein 1-like</fullName>
    </submittedName>
</protein>
<dbReference type="Gene3D" id="3.30.160.20">
    <property type="match status" value="2"/>
</dbReference>
<feature type="compositionally biased region" description="Polar residues" evidence="5">
    <location>
        <begin position="362"/>
        <end position="379"/>
    </location>
</feature>
<sequence length="379" mass="41410">MEFGAPSNASGPTDHFVHKNRLQEFTQRATLPLPMYQTINEGYPHAPQFRSTVVVDGHTFTSSRTFIQKKAAEQDVARIALEGISTVIKHQGVPQIQEDPTFCKSILYEYAVKMNFEKPTYTTYQEEGGPLPIFVSSSIFNGETFTGTPAKNKKEAEQMAARVVIESVLANSNTRTLMCEIIKSKGKLYAAVHKSSFSGLSCYKDVVLRSQMQVNTNSCIVKGKEPEVTLTSVNELPGNSLTNVNESSLPQVIVSEGVMVSEGWLAESTRVGFLKDNLNSETVGNGSEAYVTEGLPAGVVSSTNNAFEESHVQQDGPVNSCIKLSGASMEPEDFPTGALNTCRKRSQPKQGNESKKPRTDEQLLQTPPSDDTENLQQTA</sequence>
<comment type="caution">
    <text evidence="7">The sequence shown here is derived from an EMBL/GenBank/DDBJ whole genome shotgun (WGS) entry which is preliminary data.</text>
</comment>
<reference evidence="7" key="1">
    <citation type="journal article" date="2023" name="GigaByte">
        <title>Genome assembly of the bearded iris, Iris pallida Lam.</title>
        <authorList>
            <person name="Bruccoleri R.E."/>
            <person name="Oakeley E.J."/>
            <person name="Faust A.M.E."/>
            <person name="Altorfer M."/>
            <person name="Dessus-Babus S."/>
            <person name="Burckhardt D."/>
            <person name="Oertli M."/>
            <person name="Naumann U."/>
            <person name="Petersen F."/>
            <person name="Wong J."/>
        </authorList>
    </citation>
    <scope>NUCLEOTIDE SEQUENCE</scope>
    <source>
        <strain evidence="7">GSM-AAB239-AS_SAM_17_03QT</strain>
    </source>
</reference>
<dbReference type="EMBL" id="JANAVB010038615">
    <property type="protein sequence ID" value="KAJ6800718.1"/>
    <property type="molecule type" value="Genomic_DNA"/>
</dbReference>
<evidence type="ECO:0000256" key="3">
    <source>
        <dbReference type="ARBA" id="ARBA00037597"/>
    </source>
</evidence>
<organism evidence="7 8">
    <name type="scientific">Iris pallida</name>
    <name type="common">Sweet iris</name>
    <dbReference type="NCBI Taxonomy" id="29817"/>
    <lineage>
        <taxon>Eukaryota</taxon>
        <taxon>Viridiplantae</taxon>
        <taxon>Streptophyta</taxon>
        <taxon>Embryophyta</taxon>
        <taxon>Tracheophyta</taxon>
        <taxon>Spermatophyta</taxon>
        <taxon>Magnoliopsida</taxon>
        <taxon>Liliopsida</taxon>
        <taxon>Asparagales</taxon>
        <taxon>Iridaceae</taxon>
        <taxon>Iridoideae</taxon>
        <taxon>Irideae</taxon>
        <taxon>Iris</taxon>
    </lineage>
</organism>
<dbReference type="Proteomes" id="UP001140949">
    <property type="component" value="Unassembled WGS sequence"/>
</dbReference>